<evidence type="ECO:0000313" key="3">
    <source>
        <dbReference type="Proteomes" id="UP000821866"/>
    </source>
</evidence>
<keyword evidence="3" id="KW-1185">Reference proteome</keyword>
<dbReference type="GO" id="GO:0003676">
    <property type="term" value="F:nucleic acid binding"/>
    <property type="evidence" value="ECO:0007669"/>
    <property type="project" value="InterPro"/>
</dbReference>
<dbReference type="AlphaFoldDB" id="A0A9J6DQI9"/>
<organism evidence="2 3">
    <name type="scientific">Rhipicephalus microplus</name>
    <name type="common">Cattle tick</name>
    <name type="synonym">Boophilus microplus</name>
    <dbReference type="NCBI Taxonomy" id="6941"/>
    <lineage>
        <taxon>Eukaryota</taxon>
        <taxon>Metazoa</taxon>
        <taxon>Ecdysozoa</taxon>
        <taxon>Arthropoda</taxon>
        <taxon>Chelicerata</taxon>
        <taxon>Arachnida</taxon>
        <taxon>Acari</taxon>
        <taxon>Parasitiformes</taxon>
        <taxon>Ixodida</taxon>
        <taxon>Ixodoidea</taxon>
        <taxon>Ixodidae</taxon>
        <taxon>Rhipicephalinae</taxon>
        <taxon>Rhipicephalus</taxon>
        <taxon>Boophilus</taxon>
    </lineage>
</organism>
<reference evidence="2" key="2">
    <citation type="submission" date="2021-09" db="EMBL/GenBank/DDBJ databases">
        <authorList>
            <person name="Jia N."/>
            <person name="Wang J."/>
            <person name="Shi W."/>
            <person name="Du L."/>
            <person name="Sun Y."/>
            <person name="Zhan W."/>
            <person name="Jiang J."/>
            <person name="Wang Q."/>
            <person name="Zhang B."/>
            <person name="Ji P."/>
            <person name="Sakyi L.B."/>
            <person name="Cui X."/>
            <person name="Yuan T."/>
            <person name="Jiang B."/>
            <person name="Yang W."/>
            <person name="Lam T.T.-Y."/>
            <person name="Chang Q."/>
            <person name="Ding S."/>
            <person name="Wang X."/>
            <person name="Zhu J."/>
            <person name="Ruan X."/>
            <person name="Zhao L."/>
            <person name="Wei J."/>
            <person name="Que T."/>
            <person name="Du C."/>
            <person name="Cheng J."/>
            <person name="Dai P."/>
            <person name="Han X."/>
            <person name="Huang E."/>
            <person name="Gao Y."/>
            <person name="Liu J."/>
            <person name="Shao H."/>
            <person name="Ye R."/>
            <person name="Li L."/>
            <person name="Wei W."/>
            <person name="Wang X."/>
            <person name="Wang C."/>
            <person name="Huo Q."/>
            <person name="Li W."/>
            <person name="Guo W."/>
            <person name="Chen H."/>
            <person name="Chen S."/>
            <person name="Zhou L."/>
            <person name="Zhou L."/>
            <person name="Ni X."/>
            <person name="Tian J."/>
            <person name="Zhou Y."/>
            <person name="Sheng Y."/>
            <person name="Liu T."/>
            <person name="Pan Y."/>
            <person name="Xia L."/>
            <person name="Li J."/>
            <person name="Zhao F."/>
            <person name="Cao W."/>
        </authorList>
    </citation>
    <scope>NUCLEOTIDE SEQUENCE</scope>
    <source>
        <strain evidence="2">Rmic-2018</strain>
        <tissue evidence="2">Larvae</tissue>
    </source>
</reference>
<evidence type="ECO:0008006" key="4">
    <source>
        <dbReference type="Google" id="ProtNLM"/>
    </source>
</evidence>
<dbReference type="SUPFAM" id="SSF57756">
    <property type="entry name" value="Retrovirus zinc finger-like domains"/>
    <property type="match status" value="1"/>
</dbReference>
<dbReference type="EMBL" id="JABSTU010000008">
    <property type="protein sequence ID" value="KAH8024206.1"/>
    <property type="molecule type" value="Genomic_DNA"/>
</dbReference>
<feature type="region of interest" description="Disordered" evidence="1">
    <location>
        <begin position="127"/>
        <end position="147"/>
    </location>
</feature>
<accession>A0A9J6DQI9</accession>
<evidence type="ECO:0000256" key="1">
    <source>
        <dbReference type="SAM" id="MobiDB-lite"/>
    </source>
</evidence>
<dbReference type="Proteomes" id="UP000821866">
    <property type="component" value="Chromosome 6"/>
</dbReference>
<dbReference type="InterPro" id="IPR036875">
    <property type="entry name" value="Znf_CCHC_sf"/>
</dbReference>
<name>A0A9J6DQI9_RHIMP</name>
<dbReference type="GO" id="GO:0008270">
    <property type="term" value="F:zinc ion binding"/>
    <property type="evidence" value="ECO:0007669"/>
    <property type="project" value="InterPro"/>
</dbReference>
<evidence type="ECO:0000313" key="2">
    <source>
        <dbReference type="EMBL" id="KAH8024206.1"/>
    </source>
</evidence>
<protein>
    <recommendedName>
        <fullName evidence="4">CCHC-type domain-containing protein</fullName>
    </recommendedName>
</protein>
<comment type="caution">
    <text evidence="2">The sequence shown here is derived from an EMBL/GenBank/DDBJ whole genome shotgun (WGS) entry which is preliminary data.</text>
</comment>
<proteinExistence type="predicted"/>
<reference evidence="2" key="1">
    <citation type="journal article" date="2020" name="Cell">
        <title>Large-Scale Comparative Analyses of Tick Genomes Elucidate Their Genetic Diversity and Vector Capacities.</title>
        <authorList>
            <consortium name="Tick Genome and Microbiome Consortium (TIGMIC)"/>
            <person name="Jia N."/>
            <person name="Wang J."/>
            <person name="Shi W."/>
            <person name="Du L."/>
            <person name="Sun Y."/>
            <person name="Zhan W."/>
            <person name="Jiang J.F."/>
            <person name="Wang Q."/>
            <person name="Zhang B."/>
            <person name="Ji P."/>
            <person name="Bell-Sakyi L."/>
            <person name="Cui X.M."/>
            <person name="Yuan T.T."/>
            <person name="Jiang B.G."/>
            <person name="Yang W.F."/>
            <person name="Lam T.T."/>
            <person name="Chang Q.C."/>
            <person name="Ding S.J."/>
            <person name="Wang X.J."/>
            <person name="Zhu J.G."/>
            <person name="Ruan X.D."/>
            <person name="Zhao L."/>
            <person name="Wei J.T."/>
            <person name="Ye R.Z."/>
            <person name="Que T.C."/>
            <person name="Du C.H."/>
            <person name="Zhou Y.H."/>
            <person name="Cheng J.X."/>
            <person name="Dai P.F."/>
            <person name="Guo W.B."/>
            <person name="Han X.H."/>
            <person name="Huang E.J."/>
            <person name="Li L.F."/>
            <person name="Wei W."/>
            <person name="Gao Y.C."/>
            <person name="Liu J.Z."/>
            <person name="Shao H.Z."/>
            <person name="Wang X."/>
            <person name="Wang C.C."/>
            <person name="Yang T.C."/>
            <person name="Huo Q.B."/>
            <person name="Li W."/>
            <person name="Chen H.Y."/>
            <person name="Chen S.E."/>
            <person name="Zhou L.G."/>
            <person name="Ni X.B."/>
            <person name="Tian J.H."/>
            <person name="Sheng Y."/>
            <person name="Liu T."/>
            <person name="Pan Y.S."/>
            <person name="Xia L.Y."/>
            <person name="Li J."/>
            <person name="Zhao F."/>
            <person name="Cao W.C."/>
        </authorList>
    </citation>
    <scope>NUCLEOTIDE SEQUENCE</scope>
    <source>
        <strain evidence="2">Rmic-2018</strain>
    </source>
</reference>
<sequence length="188" mass="20987">MKDELCRRTQVEDESSKNTYGPFGSFTTVKTLQHLNRRVIRAVRQTHPRFKAYLKSHSFSSLDVLARAAGDIQAVMFVELAYQPPPLPEYHEPSCTWHDRSNPTASPITLPRALDPFSHYNTSAPSAFTSTTQEHGTPTLDTSTQTHPVATATQYSAGGTSRSSLVCFQCGSWVHYRSQCPSRPRTGR</sequence>
<gene>
    <name evidence="2" type="ORF">HPB51_022267</name>
</gene>